<dbReference type="EMBL" id="FIZX01000001">
    <property type="protein sequence ID" value="CZF78832.1"/>
    <property type="molecule type" value="Genomic_DNA"/>
</dbReference>
<dbReference type="CDD" id="cd08419">
    <property type="entry name" value="PBP2_CbbR_RubisCO_like"/>
    <property type="match status" value="1"/>
</dbReference>
<dbReference type="SUPFAM" id="SSF46785">
    <property type="entry name" value="Winged helix' DNA-binding domain"/>
    <property type="match status" value="1"/>
</dbReference>
<evidence type="ECO:0000259" key="5">
    <source>
        <dbReference type="PROSITE" id="PS50931"/>
    </source>
</evidence>
<sequence>MHITLRQLHIFQCVATQLSFTKAAEQLFLTQPAVSMQVRQLEENVGLPLFEMLGKSLYLTSAGDEMLFHCNRILQNFSDAKQAIDNLKTLKSGKLRISVASTANYFSANLLAAFLKQNPNVHVSLNVTNREQLLKDLKSNDCDLLIMGKPPTDIDVQAKPFMGNPLVVIAPPDHPLGLEKGIPLDRIAEESMVIRELGSGTRFAIERFFHVNKLALNVGAEMSATEAIKQAVSAGLYLGIVSRHSIEQELETGRLIELDVRGMPITRHWYLVHRKDKKLTPIAQSFRDFLFEQTAVQSIAAEEL</sequence>
<comment type="similarity">
    <text evidence="1">Belongs to the LysR transcriptional regulatory family.</text>
</comment>
<organism evidence="6 7">
    <name type="scientific">Grimontia celer</name>
    <dbReference type="NCBI Taxonomy" id="1796497"/>
    <lineage>
        <taxon>Bacteria</taxon>
        <taxon>Pseudomonadati</taxon>
        <taxon>Pseudomonadota</taxon>
        <taxon>Gammaproteobacteria</taxon>
        <taxon>Vibrionales</taxon>
        <taxon>Vibrionaceae</taxon>
        <taxon>Grimontia</taxon>
    </lineage>
</organism>
<dbReference type="Pfam" id="PF00126">
    <property type="entry name" value="HTH_1"/>
    <property type="match status" value="1"/>
</dbReference>
<gene>
    <name evidence="6" type="primary">cmpR_2</name>
    <name evidence="6" type="ORF">GCE9029_01082</name>
</gene>
<keyword evidence="4" id="KW-0804">Transcription</keyword>
<dbReference type="SUPFAM" id="SSF53850">
    <property type="entry name" value="Periplasmic binding protein-like II"/>
    <property type="match status" value="1"/>
</dbReference>
<keyword evidence="7" id="KW-1185">Reference proteome</keyword>
<dbReference type="Pfam" id="PF03466">
    <property type="entry name" value="LysR_substrate"/>
    <property type="match status" value="1"/>
</dbReference>
<proteinExistence type="inferred from homology"/>
<dbReference type="InterPro" id="IPR005119">
    <property type="entry name" value="LysR_subst-bd"/>
</dbReference>
<dbReference type="OrthoDB" id="646694at2"/>
<keyword evidence="2" id="KW-0805">Transcription regulation</keyword>
<dbReference type="InterPro" id="IPR000847">
    <property type="entry name" value="LysR_HTH_N"/>
</dbReference>
<dbReference type="PANTHER" id="PTHR30126:SF5">
    <property type="entry name" value="HTH-TYPE TRANSCRIPTIONAL ACTIVATOR CMPR"/>
    <property type="match status" value="1"/>
</dbReference>
<dbReference type="InterPro" id="IPR036388">
    <property type="entry name" value="WH-like_DNA-bd_sf"/>
</dbReference>
<reference evidence="7" key="1">
    <citation type="submission" date="2016-02" db="EMBL/GenBank/DDBJ databases">
        <authorList>
            <person name="Rodrigo-Torres Lidia"/>
            <person name="Arahal R.David."/>
        </authorList>
    </citation>
    <scope>NUCLEOTIDE SEQUENCE [LARGE SCALE GENOMIC DNA]</scope>
    <source>
        <strain evidence="7">CECT 9029</strain>
    </source>
</reference>
<dbReference type="RefSeq" id="WP_062661479.1">
    <property type="nucleotide sequence ID" value="NZ_FIZX01000001.1"/>
</dbReference>
<dbReference type="Gene3D" id="3.40.190.290">
    <property type="match status" value="1"/>
</dbReference>
<dbReference type="FunFam" id="1.10.10.10:FF:000001">
    <property type="entry name" value="LysR family transcriptional regulator"/>
    <property type="match status" value="1"/>
</dbReference>
<dbReference type="PROSITE" id="PS50931">
    <property type="entry name" value="HTH_LYSR"/>
    <property type="match status" value="1"/>
</dbReference>
<evidence type="ECO:0000313" key="7">
    <source>
        <dbReference type="Proteomes" id="UP000071641"/>
    </source>
</evidence>
<dbReference type="PRINTS" id="PR00039">
    <property type="entry name" value="HTHLYSR"/>
</dbReference>
<name>A0A128EW67_9GAMM</name>
<dbReference type="STRING" id="1796497.GCE9029_01082"/>
<dbReference type="Proteomes" id="UP000071641">
    <property type="component" value="Unassembled WGS sequence"/>
</dbReference>
<accession>A0A128EW67</accession>
<dbReference type="GO" id="GO:0003700">
    <property type="term" value="F:DNA-binding transcription factor activity"/>
    <property type="evidence" value="ECO:0007669"/>
    <property type="project" value="InterPro"/>
</dbReference>
<dbReference type="AlphaFoldDB" id="A0A128EW67"/>
<feature type="domain" description="HTH lysR-type" evidence="5">
    <location>
        <begin position="3"/>
        <end position="60"/>
    </location>
</feature>
<protein>
    <submittedName>
        <fullName evidence="6">HTH-type transcriptional activator CmpR</fullName>
    </submittedName>
</protein>
<dbReference type="Gene3D" id="1.10.10.10">
    <property type="entry name" value="Winged helix-like DNA-binding domain superfamily/Winged helix DNA-binding domain"/>
    <property type="match status" value="1"/>
</dbReference>
<dbReference type="PANTHER" id="PTHR30126">
    <property type="entry name" value="HTH-TYPE TRANSCRIPTIONAL REGULATOR"/>
    <property type="match status" value="1"/>
</dbReference>
<dbReference type="InterPro" id="IPR036390">
    <property type="entry name" value="WH_DNA-bd_sf"/>
</dbReference>
<evidence type="ECO:0000256" key="1">
    <source>
        <dbReference type="ARBA" id="ARBA00009437"/>
    </source>
</evidence>
<evidence type="ECO:0000313" key="6">
    <source>
        <dbReference type="EMBL" id="CZF78832.1"/>
    </source>
</evidence>
<dbReference type="GO" id="GO:0000976">
    <property type="term" value="F:transcription cis-regulatory region binding"/>
    <property type="evidence" value="ECO:0007669"/>
    <property type="project" value="TreeGrafter"/>
</dbReference>
<keyword evidence="3" id="KW-0238">DNA-binding</keyword>
<evidence type="ECO:0000256" key="2">
    <source>
        <dbReference type="ARBA" id="ARBA00023015"/>
    </source>
</evidence>
<evidence type="ECO:0000256" key="4">
    <source>
        <dbReference type="ARBA" id="ARBA00023163"/>
    </source>
</evidence>
<evidence type="ECO:0000256" key="3">
    <source>
        <dbReference type="ARBA" id="ARBA00023125"/>
    </source>
</evidence>